<accession>A0A1F7IFE4</accession>
<proteinExistence type="predicted"/>
<reference evidence="1 2" key="1">
    <citation type="journal article" date="2016" name="Nat. Commun.">
        <title>Thousands of microbial genomes shed light on interconnected biogeochemical processes in an aquifer system.</title>
        <authorList>
            <person name="Anantharaman K."/>
            <person name="Brown C.T."/>
            <person name="Hug L.A."/>
            <person name="Sharon I."/>
            <person name="Castelle C.J."/>
            <person name="Probst A.J."/>
            <person name="Thomas B.C."/>
            <person name="Singh A."/>
            <person name="Wilkins M.J."/>
            <person name="Karaoz U."/>
            <person name="Brodie E.L."/>
            <person name="Williams K.H."/>
            <person name="Hubbard S.S."/>
            <person name="Banfield J.F."/>
        </authorList>
    </citation>
    <scope>NUCLEOTIDE SEQUENCE [LARGE SCALE GENOMIC DNA]</scope>
</reference>
<dbReference type="AlphaFoldDB" id="A0A1F7IFE4"/>
<comment type="caution">
    <text evidence="1">The sequence shown here is derived from an EMBL/GenBank/DDBJ whole genome shotgun (WGS) entry which is preliminary data.</text>
</comment>
<name>A0A1F7IFE4_9BACT</name>
<evidence type="ECO:0000313" key="1">
    <source>
        <dbReference type="EMBL" id="OGK42072.1"/>
    </source>
</evidence>
<protein>
    <submittedName>
        <fullName evidence="1">Uncharacterized protein</fullName>
    </submittedName>
</protein>
<gene>
    <name evidence="1" type="ORF">A2954_03400</name>
</gene>
<dbReference type="Proteomes" id="UP000177698">
    <property type="component" value="Unassembled WGS sequence"/>
</dbReference>
<organism evidence="1 2">
    <name type="scientific">Candidatus Roizmanbacteria bacterium RIFCSPLOWO2_01_FULL_37_12</name>
    <dbReference type="NCBI Taxonomy" id="1802056"/>
    <lineage>
        <taxon>Bacteria</taxon>
        <taxon>Candidatus Roizmaniibacteriota</taxon>
    </lineage>
</organism>
<dbReference type="STRING" id="1802056.A2954_03400"/>
<evidence type="ECO:0000313" key="2">
    <source>
        <dbReference type="Proteomes" id="UP000177698"/>
    </source>
</evidence>
<sequence length="109" mass="12349">MRFKTDRIIYPLKLVAIETDRDSVSAPLSFHYGNSAKQILGINDKRVDSLLSTPSSSIYPPLLTDLIPVKIDLFIRAKDKTEAKGFTTIYANREGKNYLTRIISYKPLT</sequence>
<dbReference type="EMBL" id="MGAG01000005">
    <property type="protein sequence ID" value="OGK42072.1"/>
    <property type="molecule type" value="Genomic_DNA"/>
</dbReference>